<keyword evidence="1" id="KW-0732">Signal</keyword>
<sequence>MKKVLSSVITILIGMTILTACGEKVDQETSNKMTAKAEEIVTLINDGNYDKASESFSDKMLEQLNRADFEKAIAPVLEKSGPFETVDKSTVEKKDNFYVVVLVAKYEKEKRVFTISINEKEKIEGFFIK</sequence>
<name>A0A1E5HDE8_9ENTE</name>
<dbReference type="Proteomes" id="UP000094469">
    <property type="component" value="Unassembled WGS sequence"/>
</dbReference>
<comment type="caution">
    <text evidence="3">The sequence shown here is derived from an EMBL/GenBank/DDBJ whole genome shotgun (WGS) entry which is preliminary data.</text>
</comment>
<dbReference type="Pfam" id="PF13026">
    <property type="entry name" value="DUF3887"/>
    <property type="match status" value="1"/>
</dbReference>
<evidence type="ECO:0000313" key="4">
    <source>
        <dbReference type="Proteomes" id="UP000094469"/>
    </source>
</evidence>
<feature type="chain" id="PRO_5038785228" description="DUF3887 domain-containing protein" evidence="1">
    <location>
        <begin position="21"/>
        <end position="129"/>
    </location>
</feature>
<evidence type="ECO:0000313" key="3">
    <source>
        <dbReference type="EMBL" id="OEG22825.1"/>
    </source>
</evidence>
<keyword evidence="4" id="KW-1185">Reference proteome</keyword>
<dbReference type="STRING" id="1131292.BCR24_03030"/>
<dbReference type="Gene3D" id="3.10.450.590">
    <property type="match status" value="1"/>
</dbReference>
<dbReference type="InterPro" id="IPR024981">
    <property type="entry name" value="DUF3887"/>
</dbReference>
<evidence type="ECO:0000259" key="2">
    <source>
        <dbReference type="Pfam" id="PF13026"/>
    </source>
</evidence>
<evidence type="ECO:0000256" key="1">
    <source>
        <dbReference type="SAM" id="SignalP"/>
    </source>
</evidence>
<dbReference type="AlphaFoldDB" id="A0A1E5HDE8"/>
<accession>A0A1E5HDE8</accession>
<proteinExistence type="predicted"/>
<dbReference type="RefSeq" id="WP_069639987.1">
    <property type="nucleotide sequence ID" value="NZ_JAFBEZ010000002.1"/>
</dbReference>
<organism evidence="3 4">
    <name type="scientific">Enterococcus ureilyticus</name>
    <dbReference type="NCBI Taxonomy" id="1131292"/>
    <lineage>
        <taxon>Bacteria</taxon>
        <taxon>Bacillati</taxon>
        <taxon>Bacillota</taxon>
        <taxon>Bacilli</taxon>
        <taxon>Lactobacillales</taxon>
        <taxon>Enterococcaceae</taxon>
        <taxon>Enterococcus</taxon>
    </lineage>
</organism>
<feature type="domain" description="DUF3887" evidence="2">
    <location>
        <begin position="37"/>
        <end position="126"/>
    </location>
</feature>
<gene>
    <name evidence="3" type="ORF">BCR24_03030</name>
</gene>
<dbReference type="EMBL" id="MIKC01000012">
    <property type="protein sequence ID" value="OEG22825.1"/>
    <property type="molecule type" value="Genomic_DNA"/>
</dbReference>
<protein>
    <recommendedName>
        <fullName evidence="2">DUF3887 domain-containing protein</fullName>
    </recommendedName>
</protein>
<reference evidence="4" key="1">
    <citation type="submission" date="2016-09" db="EMBL/GenBank/DDBJ databases">
        <authorList>
            <person name="Gulvik C.A."/>
        </authorList>
    </citation>
    <scope>NUCLEOTIDE SEQUENCE [LARGE SCALE GENOMIC DNA]</scope>
    <source>
        <strain evidence="4">LMG 26676</strain>
    </source>
</reference>
<feature type="signal peptide" evidence="1">
    <location>
        <begin position="1"/>
        <end position="20"/>
    </location>
</feature>